<dbReference type="AlphaFoldDB" id="A0A382XMN1"/>
<protein>
    <recommendedName>
        <fullName evidence="2">Luciferase-like domain-containing protein</fullName>
    </recommendedName>
</protein>
<feature type="domain" description="Luciferase-like" evidence="2">
    <location>
        <begin position="1"/>
        <end position="188"/>
    </location>
</feature>
<proteinExistence type="predicted"/>
<dbReference type="GO" id="GO:0016705">
    <property type="term" value="F:oxidoreductase activity, acting on paired donors, with incorporation or reduction of molecular oxygen"/>
    <property type="evidence" value="ECO:0007669"/>
    <property type="project" value="InterPro"/>
</dbReference>
<dbReference type="EMBL" id="UINC01168616">
    <property type="protein sequence ID" value="SVD71731.1"/>
    <property type="molecule type" value="Genomic_DNA"/>
</dbReference>
<name>A0A382XMN1_9ZZZZ</name>
<dbReference type="InterPro" id="IPR036661">
    <property type="entry name" value="Luciferase-like_sf"/>
</dbReference>
<dbReference type="Pfam" id="PF00296">
    <property type="entry name" value="Bac_luciferase"/>
    <property type="match status" value="1"/>
</dbReference>
<dbReference type="InterPro" id="IPR050564">
    <property type="entry name" value="F420-G6PD/mer"/>
</dbReference>
<accession>A0A382XMN1</accession>
<evidence type="ECO:0000313" key="3">
    <source>
        <dbReference type="EMBL" id="SVD71731.1"/>
    </source>
</evidence>
<dbReference type="PANTHER" id="PTHR43244">
    <property type="match status" value="1"/>
</dbReference>
<organism evidence="3">
    <name type="scientific">marine metagenome</name>
    <dbReference type="NCBI Taxonomy" id="408172"/>
    <lineage>
        <taxon>unclassified sequences</taxon>
        <taxon>metagenomes</taxon>
        <taxon>ecological metagenomes</taxon>
    </lineage>
</organism>
<feature type="non-terminal residue" evidence="3">
    <location>
        <position position="190"/>
    </location>
</feature>
<gene>
    <name evidence="3" type="ORF">METZ01_LOCUS424585</name>
</gene>
<sequence length="190" mass="20702">VQHAERLGVDMAFSAEAWWSDAVTPLAYLADKTSTIKLATGIMQTTARTPAMTAMTALTLHDLTSGRFILGLGASGPQVVEGLHSTRYNPALSRLRETINICRMIFAGEKVRHQGKVFQMPLPDSEGKAIRVEHEPTEIPIYLATLGPRSLIYTGEVANGWLGTSFSPDHPEAHLDFLAQGAKQSCRTID</sequence>
<evidence type="ECO:0000259" key="2">
    <source>
        <dbReference type="Pfam" id="PF00296"/>
    </source>
</evidence>
<dbReference type="InterPro" id="IPR011251">
    <property type="entry name" value="Luciferase-like_dom"/>
</dbReference>
<evidence type="ECO:0000256" key="1">
    <source>
        <dbReference type="ARBA" id="ARBA00023002"/>
    </source>
</evidence>
<dbReference type="CDD" id="cd01097">
    <property type="entry name" value="Tetrahydromethanopterin_reductase"/>
    <property type="match status" value="1"/>
</dbReference>
<dbReference type="Gene3D" id="3.20.20.30">
    <property type="entry name" value="Luciferase-like domain"/>
    <property type="match status" value="1"/>
</dbReference>
<dbReference type="SUPFAM" id="SSF51679">
    <property type="entry name" value="Bacterial luciferase-like"/>
    <property type="match status" value="1"/>
</dbReference>
<reference evidence="3" key="1">
    <citation type="submission" date="2018-05" db="EMBL/GenBank/DDBJ databases">
        <authorList>
            <person name="Lanie J.A."/>
            <person name="Ng W.-L."/>
            <person name="Kazmierczak K.M."/>
            <person name="Andrzejewski T.M."/>
            <person name="Davidsen T.M."/>
            <person name="Wayne K.J."/>
            <person name="Tettelin H."/>
            <person name="Glass J.I."/>
            <person name="Rusch D."/>
            <person name="Podicherti R."/>
            <person name="Tsui H.-C.T."/>
            <person name="Winkler M.E."/>
        </authorList>
    </citation>
    <scope>NUCLEOTIDE SEQUENCE</scope>
</reference>
<dbReference type="PANTHER" id="PTHR43244:SF1">
    <property type="entry name" value="5,10-METHYLENETETRAHYDROMETHANOPTERIN REDUCTASE"/>
    <property type="match status" value="1"/>
</dbReference>
<keyword evidence="1" id="KW-0560">Oxidoreductase</keyword>
<feature type="non-terminal residue" evidence="3">
    <location>
        <position position="1"/>
    </location>
</feature>